<keyword evidence="3" id="KW-1133">Transmembrane helix</keyword>
<accession>A0A552V697</accession>
<dbReference type="InterPro" id="IPR007452">
    <property type="entry name" value="TamB_C"/>
</dbReference>
<evidence type="ECO:0000256" key="2">
    <source>
        <dbReference type="ARBA" id="ARBA00022692"/>
    </source>
</evidence>
<name>A0A552V697_9FLAO</name>
<keyword evidence="2" id="KW-0812">Transmembrane</keyword>
<comment type="subcellular location">
    <subcellularLocation>
        <location evidence="1">Membrane</location>
        <topology evidence="1">Single-pass membrane protein</topology>
    </subcellularLocation>
</comment>
<proteinExistence type="predicted"/>
<reference evidence="7 8" key="1">
    <citation type="submission" date="2019-07" db="EMBL/GenBank/DDBJ databases">
        <title>Flavobacterium sp. nov., isolated from glacier ice.</title>
        <authorList>
            <person name="Liu Q."/>
            <person name="Xin Y.-H."/>
        </authorList>
    </citation>
    <scope>NUCLEOTIDE SEQUENCE [LARGE SCALE GENOMIC DNA]</scope>
    <source>
        <strain evidence="7 8">ZT4R6</strain>
    </source>
</reference>
<dbReference type="PANTHER" id="PTHR36985:SF1">
    <property type="entry name" value="TRANSLOCATION AND ASSEMBLY MODULE SUBUNIT TAMB"/>
    <property type="match status" value="1"/>
</dbReference>
<organism evidence="7 8">
    <name type="scientific">Flavobacterium zepuense</name>
    <dbReference type="NCBI Taxonomy" id="2593302"/>
    <lineage>
        <taxon>Bacteria</taxon>
        <taxon>Pseudomonadati</taxon>
        <taxon>Bacteroidota</taxon>
        <taxon>Flavobacteriia</taxon>
        <taxon>Flavobacteriales</taxon>
        <taxon>Flavobacteriaceae</taxon>
        <taxon>Flavobacterium</taxon>
    </lineage>
</organism>
<keyword evidence="4" id="KW-0472">Membrane</keyword>
<evidence type="ECO:0000256" key="3">
    <source>
        <dbReference type="ARBA" id="ARBA00022989"/>
    </source>
</evidence>
<gene>
    <name evidence="7" type="ORF">FMM05_06590</name>
</gene>
<dbReference type="OrthoDB" id="680700at2"/>
<dbReference type="GO" id="GO:0005886">
    <property type="term" value="C:plasma membrane"/>
    <property type="evidence" value="ECO:0007669"/>
    <property type="project" value="InterPro"/>
</dbReference>
<sequence>MGKFKTNSSIKKFKKILIRTFVGLLIFLLLLAIALSLPFVQTSIAHYATERINKDFGTNIQIDKVGITIFGSVKLKGVIILDHHKDTLISADRLQTNLLSTLSGLSDTNLEFGTIRAEKLNFHMKTYKGEKTSNLDVFVKVFDNGKPGSGKFRLHSDNLYVSNGRFRLTNQNAVTARVLDLKKLSGHLEDFYIKGANVTADIQKLSLLDHRGLFVENLKAKFSYSKTNIILNGLELKTTESALTGNVKLTYTIADMKDFVNRVKFDFKVDRATISTNELNYFYNEFGKNQKFYLSTTLTGPLNNFILHDLKLLDAQDSEIVGSINFRHLFDKAGPGFYMNGNFDRITSNYSNLRGIMPRILGKSLPAVLEKFGRVDLVGHVTLTKKDIDTQLYVMSELGEAETNLSVKNYNTPAEALYTGTIDITDFNIGAISGVKTIGLATMHIDADGRGFTQQSLNTTVKASVTRFAFNGYNYKNIVVDGQFKWPYFKGKVNSNDPNLLMSFDGLVDMSKRVKNYDFHAQIDYADLAVLKLMKNDSISIFKGDFVFDATGTNINDMAGTLNISRLSYQNSRNSHYFEDFFVESKFDENRVRTITINSKDILEGSVTGIFDINELPKLAQNAAGSLYTNYSPYKVKKGQFLDFDFKIYNTIVGILLPDVVLGPDTRVRGKINADKGEFKFAFDSPKIDAFNNAFSNIEIDIDNKNPLYNTYVHMDSVRMKSYKVSDFSLINVTQNDTLYLRTEFNGGNKDTDSFKLNLFHTIDDKNNSVVGFKKSEINFKNYQWFINEQSDRNNKIVFNKKLTDFSIDKISMSHNDQAVELMGLIKGKDYKDLHLSFNDVDLNKVTPNIDSLSFGGRLNGEVSFKQNKNQFEPASALTIDSLRVNKFVLGDMNLNVEGDKTFKKFAVNSAIVRNGEETFYTAGSIDIVNKETVLSLDAAFANFDLGPLTIFLKSVFPEIRGKASGRAAIVGNAKDPEINGRLYIKGGGVKVGYLNTDYDFEQDATVDINQELILFRNIELTDTKYKTTGRLNGSVKHKLFKDWGLDLDITTDRILVLDTKDSDDAIYYGTAFIKGKAEITGPTTSLYISVEATSAAGTDIKIPINNAGTSSTAASYIHFLSPQEKLNKLNGVVSQTKMLKGLEMNFDLNITPDARIEVIIDKNTGHSLSSTGYGTMLLNINTLGKFNMWGDYQVVDGQYNFKYGGLFDKKFTVKKGGTIVWEGDPTRARLNLEAVYKTQANPAVLLENPAFSRNIPVEVGIVLTGNLTTPEPTFSINFPGASSVLKSDLDYRLSDQDTREIQALSLLSSGGFTSASANGAVYGSLFERASSLFNDLFTDGDSKFVVGLNYINATKNPYVETNSQVGVTVSSQINDRITINGQLGVPVGGVNESAIVGNAEVQVRINEENTFKFRMFNRENDINFLGEGIGYTQGVGLTYELDFDTFSELMAKIFKNGKKEEVKTNTTDIPDSEFSPEYIKFVESKNKKKAGGEEKPQEKIPETD</sequence>
<dbReference type="GO" id="GO:0009306">
    <property type="term" value="P:protein secretion"/>
    <property type="evidence" value="ECO:0007669"/>
    <property type="project" value="InterPro"/>
</dbReference>
<feature type="domain" description="Translocation and assembly module TamB C-terminal" evidence="6">
    <location>
        <begin position="1021"/>
        <end position="1444"/>
    </location>
</feature>
<dbReference type="EMBL" id="VJVZ01000003">
    <property type="protein sequence ID" value="TRW25999.1"/>
    <property type="molecule type" value="Genomic_DNA"/>
</dbReference>
<evidence type="ECO:0000313" key="8">
    <source>
        <dbReference type="Proteomes" id="UP000320643"/>
    </source>
</evidence>
<dbReference type="Pfam" id="PF04357">
    <property type="entry name" value="TamB"/>
    <property type="match status" value="1"/>
</dbReference>
<evidence type="ECO:0000313" key="7">
    <source>
        <dbReference type="EMBL" id="TRW25999.1"/>
    </source>
</evidence>
<evidence type="ECO:0000256" key="1">
    <source>
        <dbReference type="ARBA" id="ARBA00004167"/>
    </source>
</evidence>
<dbReference type="PANTHER" id="PTHR36985">
    <property type="entry name" value="TRANSLOCATION AND ASSEMBLY MODULE SUBUNIT TAMB"/>
    <property type="match status" value="1"/>
</dbReference>
<feature type="region of interest" description="Disordered" evidence="5">
    <location>
        <begin position="1486"/>
        <end position="1505"/>
    </location>
</feature>
<keyword evidence="8" id="KW-1185">Reference proteome</keyword>
<evidence type="ECO:0000256" key="4">
    <source>
        <dbReference type="ARBA" id="ARBA00023136"/>
    </source>
</evidence>
<evidence type="ECO:0000259" key="6">
    <source>
        <dbReference type="Pfam" id="PF04357"/>
    </source>
</evidence>
<protein>
    <submittedName>
        <fullName evidence="7">Translocation/assembly module TamB</fullName>
    </submittedName>
</protein>
<dbReference type="Proteomes" id="UP000320643">
    <property type="component" value="Unassembled WGS sequence"/>
</dbReference>
<evidence type="ECO:0000256" key="5">
    <source>
        <dbReference type="SAM" id="MobiDB-lite"/>
    </source>
</evidence>
<comment type="caution">
    <text evidence="7">The sequence shown here is derived from an EMBL/GenBank/DDBJ whole genome shotgun (WGS) entry which is preliminary data.</text>
</comment>